<reference evidence="1" key="1">
    <citation type="submission" date="2018-09" db="EMBL/GenBank/DDBJ databases">
        <title>Murine metabolic-syndrome-specific gut microbial biobank.</title>
        <authorList>
            <person name="Liu C."/>
        </authorList>
    </citation>
    <scope>NUCLEOTIDE SEQUENCE</scope>
    <source>
        <strain evidence="1">D42-62</strain>
    </source>
</reference>
<proteinExistence type="predicted"/>
<dbReference type="EMBL" id="QZDT01000008">
    <property type="protein sequence ID" value="NBJ92405.1"/>
    <property type="molecule type" value="Genomic_DNA"/>
</dbReference>
<sequence>MEKDSKHTVLLAKRKASVRLPILQVKRDLLKNILNKKVCFRYAGKEIEFAYDVKISTERTNDGYYYHFVCNHALC</sequence>
<evidence type="ECO:0000313" key="2">
    <source>
        <dbReference type="Proteomes" id="UP001154420"/>
    </source>
</evidence>
<organism evidence="1 2">
    <name type="scientific">Parablautia muri</name>
    <dbReference type="NCBI Taxonomy" id="2320879"/>
    <lineage>
        <taxon>Bacteria</taxon>
        <taxon>Bacillati</taxon>
        <taxon>Bacillota</taxon>
        <taxon>Clostridia</taxon>
        <taxon>Lachnospirales</taxon>
        <taxon>Lachnospiraceae</taxon>
        <taxon>Parablautia</taxon>
    </lineage>
</organism>
<dbReference type="OrthoDB" id="9823368at2"/>
<evidence type="ECO:0000313" key="1">
    <source>
        <dbReference type="EMBL" id="NBJ92405.1"/>
    </source>
</evidence>
<dbReference type="RefSeq" id="WP_160559499.1">
    <property type="nucleotide sequence ID" value="NZ_QZDT01000008.1"/>
</dbReference>
<dbReference type="Proteomes" id="UP001154420">
    <property type="component" value="Unassembled WGS sequence"/>
</dbReference>
<accession>A0A9X5BER9</accession>
<keyword evidence="2" id="KW-1185">Reference proteome</keyword>
<comment type="caution">
    <text evidence="1">The sequence shown here is derived from an EMBL/GenBank/DDBJ whole genome shotgun (WGS) entry which is preliminary data.</text>
</comment>
<name>A0A9X5BER9_9FIRM</name>
<protein>
    <submittedName>
        <fullName evidence="1">Uncharacterized protein</fullName>
    </submittedName>
</protein>
<gene>
    <name evidence="1" type="ORF">D5281_07280</name>
</gene>
<dbReference type="AlphaFoldDB" id="A0A9X5BER9"/>